<accession>A0ABS7ZGN1</accession>
<dbReference type="RefSeq" id="WP_225565938.1">
    <property type="nucleotide sequence ID" value="NZ_JAIXCQ010000008.1"/>
</dbReference>
<proteinExistence type="predicted"/>
<sequence>MSGPGLPPRREVVGTTEGTPTDAFATAAGTELANETRRRFWGRRAKKA</sequence>
<dbReference type="EMBL" id="JAIXCQ010000008">
    <property type="protein sequence ID" value="MCA5894173.1"/>
    <property type="molecule type" value="Genomic_DNA"/>
</dbReference>
<evidence type="ECO:0000313" key="3">
    <source>
        <dbReference type="Proteomes" id="UP001319870"/>
    </source>
</evidence>
<evidence type="ECO:0000256" key="1">
    <source>
        <dbReference type="SAM" id="MobiDB-lite"/>
    </source>
</evidence>
<keyword evidence="3" id="KW-1185">Reference proteome</keyword>
<feature type="region of interest" description="Disordered" evidence="1">
    <location>
        <begin position="1"/>
        <end position="22"/>
    </location>
</feature>
<gene>
    <name evidence="2" type="ORF">LEP48_12565</name>
</gene>
<reference evidence="2 3" key="1">
    <citation type="submission" date="2021-09" db="EMBL/GenBank/DDBJ databases">
        <title>Isoptericola luteus sp. nov., a novel bacterium isolated from Harbin, the capital city of Heilongjiang province.</title>
        <authorList>
            <person name="Li J."/>
        </authorList>
    </citation>
    <scope>NUCLEOTIDE SEQUENCE [LARGE SCALE GENOMIC DNA]</scope>
    <source>
        <strain evidence="2 3">NEAU-Y5</strain>
    </source>
</reference>
<dbReference type="Proteomes" id="UP001319870">
    <property type="component" value="Unassembled WGS sequence"/>
</dbReference>
<name>A0ABS7ZGN1_9MICO</name>
<evidence type="ECO:0000313" key="2">
    <source>
        <dbReference type="EMBL" id="MCA5894173.1"/>
    </source>
</evidence>
<organism evidence="2 3">
    <name type="scientific">Isoptericola luteus</name>
    <dbReference type="NCBI Taxonomy" id="2879484"/>
    <lineage>
        <taxon>Bacteria</taxon>
        <taxon>Bacillati</taxon>
        <taxon>Actinomycetota</taxon>
        <taxon>Actinomycetes</taxon>
        <taxon>Micrococcales</taxon>
        <taxon>Promicromonosporaceae</taxon>
        <taxon>Isoptericola</taxon>
    </lineage>
</organism>
<protein>
    <submittedName>
        <fullName evidence="2">Uncharacterized protein</fullName>
    </submittedName>
</protein>
<comment type="caution">
    <text evidence="2">The sequence shown here is derived from an EMBL/GenBank/DDBJ whole genome shotgun (WGS) entry which is preliminary data.</text>
</comment>